<accession>A0A381ZLJ7</accession>
<dbReference type="InterPro" id="IPR000073">
    <property type="entry name" value="AB_hydrolase_1"/>
</dbReference>
<evidence type="ECO:0000256" key="2">
    <source>
        <dbReference type="ARBA" id="ARBA00023239"/>
    </source>
</evidence>
<dbReference type="HAMAP" id="MF_01660">
    <property type="entry name" value="MenH"/>
    <property type="match status" value="1"/>
</dbReference>
<dbReference type="Gene3D" id="3.40.50.1820">
    <property type="entry name" value="alpha/beta hydrolase"/>
    <property type="match status" value="1"/>
</dbReference>
<sequence>MTAVLHAEVTGTGPPLLALHGFTGSVSALAPITKPLSERHTVVAVDLPGHGRTGVAEQPTDYRFDDTVDSVAAVLDRLGQDRIDVVGYSMGGRIGLGLAVRHPDRVKKSVLVGGSAGVAGDAQRAARRRADDRLADELLERGIEWFVDYWMGLPLFASQSRLGANALADARRQRLENDARGLAESLRGAGAGNQPPLWQDLGLVEGAVLLVVGDEDAWFRSLAVRMAAGLRDATIAVIPDAGHACHLENPEDTLAAVSGFLSPGGE</sequence>
<dbReference type="AlphaFoldDB" id="A0A381ZLJ7"/>
<dbReference type="GO" id="GO:0070205">
    <property type="term" value="F:2-succinyl-6-hydroxy-2,4-cyclohexadiene-1-carboxylate synthase activity"/>
    <property type="evidence" value="ECO:0007669"/>
    <property type="project" value="InterPro"/>
</dbReference>
<proteinExistence type="inferred from homology"/>
<gene>
    <name evidence="4" type="ORF">METZ01_LOCUS142989</name>
</gene>
<dbReference type="SUPFAM" id="SSF53474">
    <property type="entry name" value="alpha/beta-Hydrolases"/>
    <property type="match status" value="1"/>
</dbReference>
<evidence type="ECO:0000313" key="4">
    <source>
        <dbReference type="EMBL" id="SVA90135.1"/>
    </source>
</evidence>
<evidence type="ECO:0000259" key="3">
    <source>
        <dbReference type="Pfam" id="PF00561"/>
    </source>
</evidence>
<keyword evidence="2" id="KW-0456">Lyase</keyword>
<evidence type="ECO:0000256" key="1">
    <source>
        <dbReference type="ARBA" id="ARBA00022428"/>
    </source>
</evidence>
<dbReference type="EMBL" id="UINC01021799">
    <property type="protein sequence ID" value="SVA90135.1"/>
    <property type="molecule type" value="Genomic_DNA"/>
</dbReference>
<name>A0A381ZLJ7_9ZZZZ</name>
<protein>
    <recommendedName>
        <fullName evidence="3">AB hydrolase-1 domain-containing protein</fullName>
    </recommendedName>
</protein>
<dbReference type="Pfam" id="PF00561">
    <property type="entry name" value="Abhydrolase_1"/>
    <property type="match status" value="1"/>
</dbReference>
<dbReference type="InterPro" id="IPR022485">
    <property type="entry name" value="SHCHC_synthase_MenH"/>
</dbReference>
<dbReference type="PANTHER" id="PTHR42916">
    <property type="entry name" value="2-SUCCINYL-5-ENOLPYRUVYL-6-HYDROXY-3-CYCLOHEXENE-1-CARBOXYLATE SYNTHASE"/>
    <property type="match status" value="1"/>
</dbReference>
<organism evidence="4">
    <name type="scientific">marine metagenome</name>
    <dbReference type="NCBI Taxonomy" id="408172"/>
    <lineage>
        <taxon>unclassified sequences</taxon>
        <taxon>metagenomes</taxon>
        <taxon>ecological metagenomes</taxon>
    </lineage>
</organism>
<reference evidence="4" key="1">
    <citation type="submission" date="2018-05" db="EMBL/GenBank/DDBJ databases">
        <authorList>
            <person name="Lanie J.A."/>
            <person name="Ng W.-L."/>
            <person name="Kazmierczak K.M."/>
            <person name="Andrzejewski T.M."/>
            <person name="Davidsen T.M."/>
            <person name="Wayne K.J."/>
            <person name="Tettelin H."/>
            <person name="Glass J.I."/>
            <person name="Rusch D."/>
            <person name="Podicherti R."/>
            <person name="Tsui H.-C.T."/>
            <person name="Winkler M.E."/>
        </authorList>
    </citation>
    <scope>NUCLEOTIDE SEQUENCE</scope>
</reference>
<dbReference type="PANTHER" id="PTHR42916:SF1">
    <property type="entry name" value="PROTEIN PHYLLO, CHLOROPLASTIC"/>
    <property type="match status" value="1"/>
</dbReference>
<dbReference type="PRINTS" id="PR00111">
    <property type="entry name" value="ABHYDROLASE"/>
</dbReference>
<dbReference type="InterPro" id="IPR029058">
    <property type="entry name" value="AB_hydrolase_fold"/>
</dbReference>
<dbReference type="GO" id="GO:0009234">
    <property type="term" value="P:menaquinone biosynthetic process"/>
    <property type="evidence" value="ECO:0007669"/>
    <property type="project" value="UniProtKB-KW"/>
</dbReference>
<feature type="domain" description="AB hydrolase-1" evidence="3">
    <location>
        <begin position="14"/>
        <end position="250"/>
    </location>
</feature>
<keyword evidence="1" id="KW-0474">Menaquinone biosynthesis</keyword>
<dbReference type="NCBIfam" id="TIGR03695">
    <property type="entry name" value="menH_SHCHC"/>
    <property type="match status" value="1"/>
</dbReference>